<evidence type="ECO:0000256" key="1">
    <source>
        <dbReference type="ARBA" id="ARBA00007355"/>
    </source>
</evidence>
<keyword evidence="4" id="KW-1185">Reference proteome</keyword>
<feature type="compositionally biased region" description="Polar residues" evidence="2">
    <location>
        <begin position="176"/>
        <end position="185"/>
    </location>
</feature>
<feature type="compositionally biased region" description="Basic and acidic residues" evidence="2">
    <location>
        <begin position="150"/>
        <end position="170"/>
    </location>
</feature>
<dbReference type="PANTHER" id="PTHR32470">
    <property type="entry name" value="ADH DEHYDROGENASE [UBIQUINONE] 1 ALPHA SUBCOMPLEX ASSEMBLY FACTOR 2"/>
    <property type="match status" value="1"/>
</dbReference>
<dbReference type="Proteomes" id="UP001273166">
    <property type="component" value="Unassembled WGS sequence"/>
</dbReference>
<dbReference type="Pfam" id="PF05071">
    <property type="entry name" value="NDUFA12"/>
    <property type="match status" value="1"/>
</dbReference>
<gene>
    <name evidence="3" type="ORF">B0T15DRAFT_305761</name>
</gene>
<evidence type="ECO:0008006" key="5">
    <source>
        <dbReference type="Google" id="ProtNLM"/>
    </source>
</evidence>
<reference evidence="3" key="1">
    <citation type="journal article" date="2023" name="Mol. Phylogenet. Evol.">
        <title>Genome-scale phylogeny and comparative genomics of the fungal order Sordariales.</title>
        <authorList>
            <person name="Hensen N."/>
            <person name="Bonometti L."/>
            <person name="Westerberg I."/>
            <person name="Brannstrom I.O."/>
            <person name="Guillou S."/>
            <person name="Cros-Aarteil S."/>
            <person name="Calhoun S."/>
            <person name="Haridas S."/>
            <person name="Kuo A."/>
            <person name="Mondo S."/>
            <person name="Pangilinan J."/>
            <person name="Riley R."/>
            <person name="LaButti K."/>
            <person name="Andreopoulos B."/>
            <person name="Lipzen A."/>
            <person name="Chen C."/>
            <person name="Yan M."/>
            <person name="Daum C."/>
            <person name="Ng V."/>
            <person name="Clum A."/>
            <person name="Steindorff A."/>
            <person name="Ohm R.A."/>
            <person name="Martin F."/>
            <person name="Silar P."/>
            <person name="Natvig D.O."/>
            <person name="Lalanne C."/>
            <person name="Gautier V."/>
            <person name="Ament-Velasquez S.L."/>
            <person name="Kruys A."/>
            <person name="Hutchinson M.I."/>
            <person name="Powell A.J."/>
            <person name="Barry K."/>
            <person name="Miller A.N."/>
            <person name="Grigoriev I.V."/>
            <person name="Debuchy R."/>
            <person name="Gladieux P."/>
            <person name="Hiltunen Thoren M."/>
            <person name="Johannesson H."/>
        </authorList>
    </citation>
    <scope>NUCLEOTIDE SEQUENCE</scope>
    <source>
        <strain evidence="3">CBS 333.67</strain>
    </source>
</reference>
<dbReference type="InterPro" id="IPR007763">
    <property type="entry name" value="NDUFA12"/>
</dbReference>
<organism evidence="3 4">
    <name type="scientific">Chaetomium strumarium</name>
    <dbReference type="NCBI Taxonomy" id="1170767"/>
    <lineage>
        <taxon>Eukaryota</taxon>
        <taxon>Fungi</taxon>
        <taxon>Dikarya</taxon>
        <taxon>Ascomycota</taxon>
        <taxon>Pezizomycotina</taxon>
        <taxon>Sordariomycetes</taxon>
        <taxon>Sordariomycetidae</taxon>
        <taxon>Sordariales</taxon>
        <taxon>Chaetomiaceae</taxon>
        <taxon>Chaetomium</taxon>
    </lineage>
</organism>
<evidence type="ECO:0000256" key="2">
    <source>
        <dbReference type="SAM" id="MobiDB-lite"/>
    </source>
</evidence>
<dbReference type="AlphaFoldDB" id="A0AAJ0LYJ4"/>
<dbReference type="PANTHER" id="PTHR32470:SF2">
    <property type="entry name" value="NADH DEHYDROGENASE [UBIQUINONE] 1 ALPHA SUBCOMPLEX ASSEMBLY FACTOR 2"/>
    <property type="match status" value="1"/>
</dbReference>
<dbReference type="GO" id="GO:0005739">
    <property type="term" value="C:mitochondrion"/>
    <property type="evidence" value="ECO:0007669"/>
    <property type="project" value="TreeGrafter"/>
</dbReference>
<evidence type="ECO:0000313" key="4">
    <source>
        <dbReference type="Proteomes" id="UP001273166"/>
    </source>
</evidence>
<dbReference type="GO" id="GO:0032981">
    <property type="term" value="P:mitochondrial respiratory chain complex I assembly"/>
    <property type="evidence" value="ECO:0007669"/>
    <property type="project" value="TreeGrafter"/>
</dbReference>
<name>A0AAJ0LYJ4_9PEZI</name>
<dbReference type="GeneID" id="87882694"/>
<accession>A0AAJ0LYJ4</accession>
<dbReference type="RefSeq" id="XP_062718226.1">
    <property type="nucleotide sequence ID" value="XM_062863865.1"/>
</dbReference>
<sequence length="256" mass="29066">MSHPPVSPLLRAWYKWKMLRLPWRRQFLVGLDLNGNTYWEFLDRGSRLPSPSPTHPNLSPVRWRRIVRYPRGTHNGDVVVPPAWHQWLRHTRPDPPSLREQQAEVARQERIRLLAAQADARWEAKPRAMEGGPASPSSPEGRANLGLREPPFRTDSRRAGPGKPEDRARLGEMNATGRTGVTKSTKAGDDDAAAVTLGDDEAVIQREETWKKMQQEAEEKQKKGGDERPDPWKQAKGGPSETWQPQAWQPAPKAKK</sequence>
<feature type="region of interest" description="Disordered" evidence="2">
    <location>
        <begin position="122"/>
        <end position="256"/>
    </location>
</feature>
<reference evidence="3" key="2">
    <citation type="submission" date="2023-06" db="EMBL/GenBank/DDBJ databases">
        <authorList>
            <consortium name="Lawrence Berkeley National Laboratory"/>
            <person name="Mondo S.J."/>
            <person name="Hensen N."/>
            <person name="Bonometti L."/>
            <person name="Westerberg I."/>
            <person name="Brannstrom I.O."/>
            <person name="Guillou S."/>
            <person name="Cros-Aarteil S."/>
            <person name="Calhoun S."/>
            <person name="Haridas S."/>
            <person name="Kuo A."/>
            <person name="Pangilinan J."/>
            <person name="Riley R."/>
            <person name="Labutti K."/>
            <person name="Andreopoulos B."/>
            <person name="Lipzen A."/>
            <person name="Chen C."/>
            <person name="Yanf M."/>
            <person name="Daum C."/>
            <person name="Ng V."/>
            <person name="Clum A."/>
            <person name="Steindorff A."/>
            <person name="Ohm R."/>
            <person name="Martin F."/>
            <person name="Silar P."/>
            <person name="Natvig D."/>
            <person name="Lalanne C."/>
            <person name="Gautier V."/>
            <person name="Ament-Velasquez S.L."/>
            <person name="Kruys A."/>
            <person name="Hutchinson M.I."/>
            <person name="Powell A.J."/>
            <person name="Barry K."/>
            <person name="Miller A.N."/>
            <person name="Grigoriev I.V."/>
            <person name="Debuchy R."/>
            <person name="Gladieux P."/>
            <person name="Thoren M.H."/>
            <person name="Johannesson H."/>
        </authorList>
    </citation>
    <scope>NUCLEOTIDE SEQUENCE</scope>
    <source>
        <strain evidence="3">CBS 333.67</strain>
    </source>
</reference>
<proteinExistence type="inferred from homology"/>
<dbReference type="EMBL" id="JAUDZG010000007">
    <property type="protein sequence ID" value="KAK3302446.1"/>
    <property type="molecule type" value="Genomic_DNA"/>
</dbReference>
<comment type="caution">
    <text evidence="3">The sequence shown here is derived from an EMBL/GenBank/DDBJ whole genome shotgun (WGS) entry which is preliminary data.</text>
</comment>
<comment type="similarity">
    <text evidence="1">Belongs to the complex I NDUFA12 subunit family.</text>
</comment>
<protein>
    <recommendedName>
        <fullName evidence="5">NADH dehydrogenase [ubiquinone] 1 alpha subcomplex subunit</fullName>
    </recommendedName>
</protein>
<dbReference type="InterPro" id="IPR052618">
    <property type="entry name" value="ComplexI_NDUFA12"/>
</dbReference>
<evidence type="ECO:0000313" key="3">
    <source>
        <dbReference type="EMBL" id="KAK3302446.1"/>
    </source>
</evidence>
<feature type="compositionally biased region" description="Basic and acidic residues" evidence="2">
    <location>
        <begin position="203"/>
        <end position="233"/>
    </location>
</feature>
<dbReference type="GO" id="GO:0045271">
    <property type="term" value="C:respiratory chain complex I"/>
    <property type="evidence" value="ECO:0007669"/>
    <property type="project" value="InterPro"/>
</dbReference>